<dbReference type="OrthoDB" id="3169239at2"/>
<dbReference type="PANTHER" id="PTHR22893:SF91">
    <property type="entry name" value="NADPH DEHYDROGENASE 2-RELATED"/>
    <property type="match status" value="1"/>
</dbReference>
<comment type="cofactor">
    <cofactor evidence="1">
        <name>FMN</name>
        <dbReference type="ChEBI" id="CHEBI:58210"/>
    </cofactor>
</comment>
<dbReference type="InterPro" id="IPR001155">
    <property type="entry name" value="OxRdtase_FMN_N"/>
</dbReference>
<name>A0A315ZZD7_9ACTN</name>
<feature type="domain" description="NADH:flavin oxidoreductase/NADH oxidase N-terminal" evidence="4">
    <location>
        <begin position="2"/>
        <end position="329"/>
    </location>
</feature>
<dbReference type="EMBL" id="QGDQ01000023">
    <property type="protein sequence ID" value="PWJ50268.1"/>
    <property type="molecule type" value="Genomic_DNA"/>
</dbReference>
<dbReference type="GO" id="GO:0010181">
    <property type="term" value="F:FMN binding"/>
    <property type="evidence" value="ECO:0007669"/>
    <property type="project" value="InterPro"/>
</dbReference>
<reference evidence="5 6" key="1">
    <citation type="submission" date="2018-03" db="EMBL/GenBank/DDBJ databases">
        <title>Genomic Encyclopedia of Archaeal and Bacterial Type Strains, Phase II (KMG-II): from individual species to whole genera.</title>
        <authorList>
            <person name="Goeker M."/>
        </authorList>
    </citation>
    <scope>NUCLEOTIDE SEQUENCE [LARGE SCALE GENOMIC DNA]</scope>
    <source>
        <strain evidence="5 6">DSM 44889</strain>
    </source>
</reference>
<dbReference type="AlphaFoldDB" id="A0A315ZZD7"/>
<dbReference type="Gene3D" id="3.20.20.70">
    <property type="entry name" value="Aldolase class I"/>
    <property type="match status" value="1"/>
</dbReference>
<evidence type="ECO:0000313" key="5">
    <source>
        <dbReference type="EMBL" id="PWJ50268.1"/>
    </source>
</evidence>
<accession>A0A315ZZD7</accession>
<evidence type="ECO:0000256" key="1">
    <source>
        <dbReference type="ARBA" id="ARBA00001917"/>
    </source>
</evidence>
<comment type="caution">
    <text evidence="5">The sequence shown here is derived from an EMBL/GenBank/DDBJ whole genome shotgun (WGS) entry which is preliminary data.</text>
</comment>
<gene>
    <name evidence="5" type="ORF">BXY45_12378</name>
</gene>
<evidence type="ECO:0000256" key="3">
    <source>
        <dbReference type="ARBA" id="ARBA00023002"/>
    </source>
</evidence>
<keyword evidence="6" id="KW-1185">Reference proteome</keyword>
<dbReference type="InterPro" id="IPR013785">
    <property type="entry name" value="Aldolase_TIM"/>
</dbReference>
<protein>
    <submittedName>
        <fullName evidence="5">2,4-dienoyl-CoA reductase-like NADH-dependent reductase (Old Yellow Enzyme family)</fullName>
    </submittedName>
</protein>
<proteinExistence type="inferred from homology"/>
<evidence type="ECO:0000313" key="6">
    <source>
        <dbReference type="Proteomes" id="UP000245469"/>
    </source>
</evidence>
<comment type="similarity">
    <text evidence="2">Belongs to the NADH:flavin oxidoreductase/NADH oxidase family.</text>
</comment>
<dbReference type="GO" id="GO:0005829">
    <property type="term" value="C:cytosol"/>
    <property type="evidence" value="ECO:0007669"/>
    <property type="project" value="UniProtKB-ARBA"/>
</dbReference>
<sequence length="357" mass="37579">MDLFTPAVFGDLKLSNRIVMAPLTRLRSGEEGVPGELVAEMYAQRASLGLLVSEGTYPSLEGRGYPGQPGIVTDEQQEAWGRVAEAVHDAGGTIVMQVMHAGRVSHADITGTGRTVAPSAVAIDGDVHVPSGKKRYDTPHALTLDELEEVREQFVAASKRAVAAGLDGVEIHGANGYLLHEFLSPVSNTRTDLYGGTPEARARFVVETVRAVAEAVGAGRTGLRISPAHNIQDVWEKDADDVAATYAALAGGLADLDLAYLSVLHADLGGALVQDIRRRVGAPLIANNGFGAPSTRELAQQLVADGIADAVAVGRPVIANPDLAERWRIGADENEPDGSTFYGGGAKGYTDYPRLAL</sequence>
<dbReference type="SUPFAM" id="SSF51395">
    <property type="entry name" value="FMN-linked oxidoreductases"/>
    <property type="match status" value="1"/>
</dbReference>
<dbReference type="Proteomes" id="UP000245469">
    <property type="component" value="Unassembled WGS sequence"/>
</dbReference>
<dbReference type="FunFam" id="3.20.20.70:FF:000059">
    <property type="entry name" value="N-ethylmaleimide reductase, FMN-linked"/>
    <property type="match status" value="1"/>
</dbReference>
<dbReference type="PANTHER" id="PTHR22893">
    <property type="entry name" value="NADH OXIDOREDUCTASE-RELATED"/>
    <property type="match status" value="1"/>
</dbReference>
<dbReference type="CDD" id="cd02933">
    <property type="entry name" value="OYE_like_FMN"/>
    <property type="match status" value="1"/>
</dbReference>
<dbReference type="GO" id="GO:0016628">
    <property type="term" value="F:oxidoreductase activity, acting on the CH-CH group of donors, NAD or NADP as acceptor"/>
    <property type="evidence" value="ECO:0007669"/>
    <property type="project" value="UniProtKB-ARBA"/>
</dbReference>
<organism evidence="5 6">
    <name type="scientific">Quadrisphaera granulorum</name>
    <dbReference type="NCBI Taxonomy" id="317664"/>
    <lineage>
        <taxon>Bacteria</taxon>
        <taxon>Bacillati</taxon>
        <taxon>Actinomycetota</taxon>
        <taxon>Actinomycetes</taxon>
        <taxon>Kineosporiales</taxon>
        <taxon>Kineosporiaceae</taxon>
        <taxon>Quadrisphaera</taxon>
    </lineage>
</organism>
<evidence type="ECO:0000259" key="4">
    <source>
        <dbReference type="Pfam" id="PF00724"/>
    </source>
</evidence>
<dbReference type="RefSeq" id="WP_109775662.1">
    <property type="nucleotide sequence ID" value="NZ_QGDQ01000023.1"/>
</dbReference>
<evidence type="ECO:0000256" key="2">
    <source>
        <dbReference type="ARBA" id="ARBA00005979"/>
    </source>
</evidence>
<dbReference type="Pfam" id="PF00724">
    <property type="entry name" value="Oxidored_FMN"/>
    <property type="match status" value="1"/>
</dbReference>
<dbReference type="InterPro" id="IPR045247">
    <property type="entry name" value="Oye-like"/>
</dbReference>
<keyword evidence="3" id="KW-0560">Oxidoreductase</keyword>